<evidence type="ECO:0000313" key="11">
    <source>
        <dbReference type="Proteomes" id="UP000322530"/>
    </source>
</evidence>
<organism evidence="10 11">
    <name type="scientific">Dictyobacter arantiisoli</name>
    <dbReference type="NCBI Taxonomy" id="2014874"/>
    <lineage>
        <taxon>Bacteria</taxon>
        <taxon>Bacillati</taxon>
        <taxon>Chloroflexota</taxon>
        <taxon>Ktedonobacteria</taxon>
        <taxon>Ktedonobacterales</taxon>
        <taxon>Dictyobacteraceae</taxon>
        <taxon>Dictyobacter</taxon>
    </lineage>
</organism>
<evidence type="ECO:0000256" key="3">
    <source>
        <dbReference type="ARBA" id="ARBA00022475"/>
    </source>
</evidence>
<dbReference type="GO" id="GO:0006865">
    <property type="term" value="P:amino acid transport"/>
    <property type="evidence" value="ECO:0007669"/>
    <property type="project" value="UniProtKB-KW"/>
</dbReference>
<sequence length="291" mass="31864">MALLTEAIILGLLTGSVYALMASGLTLIFGVMDIINVAQGIFVVLGAYLSYILEQHLHIDLFLGLFITMPFMFFLGIGIEWAFIRRIRQNRVMLSLLVTYAISLVIEGLLNFFFTASTVRLNASYVDASFPVFGFYISYMYLFTAVMSIALLAALYFVIYRTRFGYSMRAAMQNRTAAMLIGINVERVSGITFGLGVALTAAGGMAFGATNAFNAASSYDLISRLLVIIVLGGMGSLRGSMVASLFMLVIGAVTDVLWSPVWSSTVFFVLLVILLIFRPQGLFGKVEGRKQ</sequence>
<keyword evidence="2" id="KW-0813">Transport</keyword>
<dbReference type="InterPro" id="IPR001851">
    <property type="entry name" value="ABC_transp_permease"/>
</dbReference>
<feature type="transmembrane region" description="Helical" evidence="9">
    <location>
        <begin position="256"/>
        <end position="277"/>
    </location>
</feature>
<comment type="caution">
    <text evidence="10">The sequence shown here is derived from an EMBL/GenBank/DDBJ whole genome shotgun (WGS) entry which is preliminary data.</text>
</comment>
<feature type="transmembrane region" description="Helical" evidence="9">
    <location>
        <begin position="96"/>
        <end position="116"/>
    </location>
</feature>
<dbReference type="GO" id="GO:0005886">
    <property type="term" value="C:plasma membrane"/>
    <property type="evidence" value="ECO:0007669"/>
    <property type="project" value="UniProtKB-SubCell"/>
</dbReference>
<feature type="transmembrane region" description="Helical" evidence="9">
    <location>
        <begin position="34"/>
        <end position="53"/>
    </location>
</feature>
<proteinExistence type="inferred from homology"/>
<gene>
    <name evidence="10" type="ORF">KDI_48820</name>
</gene>
<evidence type="ECO:0000256" key="7">
    <source>
        <dbReference type="ARBA" id="ARBA00023136"/>
    </source>
</evidence>
<name>A0A5A5TJB5_9CHLR</name>
<keyword evidence="3" id="KW-1003">Cell membrane</keyword>
<dbReference type="InterPro" id="IPR052157">
    <property type="entry name" value="BCAA_transport_permease"/>
</dbReference>
<feature type="transmembrane region" description="Helical" evidence="9">
    <location>
        <begin position="136"/>
        <end position="159"/>
    </location>
</feature>
<evidence type="ECO:0000256" key="4">
    <source>
        <dbReference type="ARBA" id="ARBA00022692"/>
    </source>
</evidence>
<dbReference type="GO" id="GO:0022857">
    <property type="term" value="F:transmembrane transporter activity"/>
    <property type="evidence" value="ECO:0007669"/>
    <property type="project" value="InterPro"/>
</dbReference>
<feature type="transmembrane region" description="Helical" evidence="9">
    <location>
        <begin position="225"/>
        <end position="250"/>
    </location>
</feature>
<dbReference type="AlphaFoldDB" id="A0A5A5TJB5"/>
<evidence type="ECO:0000313" key="10">
    <source>
        <dbReference type="EMBL" id="GCF11318.1"/>
    </source>
</evidence>
<dbReference type="CDD" id="cd06582">
    <property type="entry name" value="TM_PBP1_LivH_like"/>
    <property type="match status" value="1"/>
</dbReference>
<protein>
    <submittedName>
        <fullName evidence="10">Branched-chain amino acid ABC transporter permease</fullName>
    </submittedName>
</protein>
<comment type="similarity">
    <text evidence="8">Belongs to the binding-protein-dependent transport system permease family. LivHM subfamily.</text>
</comment>
<dbReference type="Pfam" id="PF02653">
    <property type="entry name" value="BPD_transp_2"/>
    <property type="match status" value="1"/>
</dbReference>
<dbReference type="PANTHER" id="PTHR11795">
    <property type="entry name" value="BRANCHED-CHAIN AMINO ACID TRANSPORT SYSTEM PERMEASE PROTEIN LIVH"/>
    <property type="match status" value="1"/>
</dbReference>
<evidence type="ECO:0000256" key="8">
    <source>
        <dbReference type="ARBA" id="ARBA00037998"/>
    </source>
</evidence>
<dbReference type="RefSeq" id="WP_149404151.1">
    <property type="nucleotide sequence ID" value="NZ_BIXY01000104.1"/>
</dbReference>
<feature type="transmembrane region" description="Helical" evidence="9">
    <location>
        <begin position="6"/>
        <end position="27"/>
    </location>
</feature>
<dbReference type="EMBL" id="BIXY01000104">
    <property type="protein sequence ID" value="GCF11318.1"/>
    <property type="molecule type" value="Genomic_DNA"/>
</dbReference>
<comment type="subcellular location">
    <subcellularLocation>
        <location evidence="1">Cell membrane</location>
        <topology evidence="1">Multi-pass membrane protein</topology>
    </subcellularLocation>
</comment>
<keyword evidence="5" id="KW-0029">Amino-acid transport</keyword>
<dbReference type="OrthoDB" id="9807115at2"/>
<evidence type="ECO:0000256" key="5">
    <source>
        <dbReference type="ARBA" id="ARBA00022970"/>
    </source>
</evidence>
<keyword evidence="6 9" id="KW-1133">Transmembrane helix</keyword>
<keyword evidence="7 9" id="KW-0472">Membrane</keyword>
<evidence type="ECO:0000256" key="1">
    <source>
        <dbReference type="ARBA" id="ARBA00004651"/>
    </source>
</evidence>
<feature type="transmembrane region" description="Helical" evidence="9">
    <location>
        <begin position="191"/>
        <end position="213"/>
    </location>
</feature>
<keyword evidence="4 9" id="KW-0812">Transmembrane</keyword>
<accession>A0A5A5TJB5</accession>
<keyword evidence="11" id="KW-1185">Reference proteome</keyword>
<dbReference type="PANTHER" id="PTHR11795:SF445">
    <property type="entry name" value="AMINO ACID ABC TRANSPORTER PERMEASE PROTEIN"/>
    <property type="match status" value="1"/>
</dbReference>
<reference evidence="10 11" key="1">
    <citation type="submission" date="2019-01" db="EMBL/GenBank/DDBJ databases">
        <title>Draft genome sequence of Dictyobacter sp. Uno17.</title>
        <authorList>
            <person name="Wang C.M."/>
            <person name="Zheng Y."/>
            <person name="Sakai Y."/>
            <person name="Abe K."/>
            <person name="Yokota A."/>
            <person name="Yabe S."/>
        </authorList>
    </citation>
    <scope>NUCLEOTIDE SEQUENCE [LARGE SCALE GENOMIC DNA]</scope>
    <source>
        <strain evidence="10 11">Uno17</strain>
    </source>
</reference>
<dbReference type="Proteomes" id="UP000322530">
    <property type="component" value="Unassembled WGS sequence"/>
</dbReference>
<evidence type="ECO:0000256" key="6">
    <source>
        <dbReference type="ARBA" id="ARBA00022989"/>
    </source>
</evidence>
<evidence type="ECO:0000256" key="9">
    <source>
        <dbReference type="SAM" id="Phobius"/>
    </source>
</evidence>
<feature type="transmembrane region" description="Helical" evidence="9">
    <location>
        <begin position="59"/>
        <end position="84"/>
    </location>
</feature>
<evidence type="ECO:0000256" key="2">
    <source>
        <dbReference type="ARBA" id="ARBA00022448"/>
    </source>
</evidence>